<sequence>MYLLQIGGVGAGETRASPAVSLSSASTAYSYDRGTTQAVSRGGQRITFVRVPAVSGINYHIYYIKGYFAEEFEPSPQHAVTEQQHGTCSFLGSHLPARGMTMMNQTGASGAQPSPEPTSLRTTHFRPAGYPRGERLTVQPSVRRVPIGGGMPGDQFAGTSAQQTSNEYRLLAEPELSPVVSASAGSGSQIASVSRPAVTIQPRQGMSTVVHPVVEPQSLSREGFGGPESRVGRHFR</sequence>
<feature type="region of interest" description="Disordered" evidence="1">
    <location>
        <begin position="106"/>
        <end position="133"/>
    </location>
</feature>
<protein>
    <submittedName>
        <fullName evidence="2 4">Uncharacterized protein</fullName>
    </submittedName>
</protein>
<feature type="compositionally biased region" description="Polar residues" evidence="1">
    <location>
        <begin position="106"/>
        <end position="122"/>
    </location>
</feature>
<name>A0A183E3I1_9BILA</name>
<keyword evidence="3" id="KW-1185">Reference proteome</keyword>
<dbReference type="EMBL" id="UYRT01082558">
    <property type="protein sequence ID" value="VDN26163.1"/>
    <property type="molecule type" value="Genomic_DNA"/>
</dbReference>
<reference evidence="2 3" key="2">
    <citation type="submission" date="2018-11" db="EMBL/GenBank/DDBJ databases">
        <authorList>
            <consortium name="Pathogen Informatics"/>
        </authorList>
    </citation>
    <scope>NUCLEOTIDE SEQUENCE [LARGE SCALE GENOMIC DNA]</scope>
</reference>
<evidence type="ECO:0000256" key="1">
    <source>
        <dbReference type="SAM" id="MobiDB-lite"/>
    </source>
</evidence>
<proteinExistence type="predicted"/>
<dbReference type="AlphaFoldDB" id="A0A183E3I1"/>
<dbReference type="Proteomes" id="UP000271098">
    <property type="component" value="Unassembled WGS sequence"/>
</dbReference>
<evidence type="ECO:0000313" key="2">
    <source>
        <dbReference type="EMBL" id="VDN26163.1"/>
    </source>
</evidence>
<gene>
    <name evidence="2" type="ORF">GPUH_LOCUS15522</name>
</gene>
<accession>A0A183E3I1</accession>
<organism evidence="4">
    <name type="scientific">Gongylonema pulchrum</name>
    <dbReference type="NCBI Taxonomy" id="637853"/>
    <lineage>
        <taxon>Eukaryota</taxon>
        <taxon>Metazoa</taxon>
        <taxon>Ecdysozoa</taxon>
        <taxon>Nematoda</taxon>
        <taxon>Chromadorea</taxon>
        <taxon>Rhabditida</taxon>
        <taxon>Spirurina</taxon>
        <taxon>Spiruromorpha</taxon>
        <taxon>Spiruroidea</taxon>
        <taxon>Gongylonematidae</taxon>
        <taxon>Gongylonema</taxon>
    </lineage>
</organism>
<evidence type="ECO:0000313" key="3">
    <source>
        <dbReference type="Proteomes" id="UP000271098"/>
    </source>
</evidence>
<dbReference type="WBParaSite" id="GPUH_0001554301-mRNA-1">
    <property type="protein sequence ID" value="GPUH_0001554301-mRNA-1"/>
    <property type="gene ID" value="GPUH_0001554301"/>
</dbReference>
<evidence type="ECO:0000313" key="4">
    <source>
        <dbReference type="WBParaSite" id="GPUH_0001554301-mRNA-1"/>
    </source>
</evidence>
<reference evidence="4" key="1">
    <citation type="submission" date="2016-06" db="UniProtKB">
        <authorList>
            <consortium name="WormBaseParasite"/>
        </authorList>
    </citation>
    <scope>IDENTIFICATION</scope>
</reference>